<dbReference type="InterPro" id="IPR019861">
    <property type="entry name" value="PorP/SprF_Bacteroidetes"/>
</dbReference>
<sequence length="332" mass="38664">MKAIKYILFFLICAHFTYGQDIHWSQFDHNPVFQNPANVGRFQGDYRIHANYRDQWRNVTVPFQTLSITGEAKQLYKDFNLGAVFMNDVVGDGSFRTIEFIPSVSYTYQLTADSTHLLRPALQVGVNFRSLDATAFNFDSQWNGQQFDPTLPTNESFQTQKKTNFTWGVGAAYEYQRGKRERFIAGIGLFNINRPNQGFFGDKVRRDMRFNLFAQAEYKIGFDWDILPSIQLNLQGKYREFIMGSQVRYILIDRMGEYRAILGGLYMRSSDAFYLTAGMEYQNWWAGLSYDINFSKLTPASRARGGLELSIRYIFTRFNPKNIKHRVCPDYI</sequence>
<dbReference type="Pfam" id="PF11751">
    <property type="entry name" value="PorP_SprF"/>
    <property type="match status" value="1"/>
</dbReference>
<keyword evidence="2" id="KW-1185">Reference proteome</keyword>
<dbReference type="RefSeq" id="WP_101334862.1">
    <property type="nucleotide sequence ID" value="NZ_PJNI01000010.1"/>
</dbReference>
<organism evidence="1 2">
    <name type="scientific">Brumimicrobium salinarum</name>
    <dbReference type="NCBI Taxonomy" id="2058658"/>
    <lineage>
        <taxon>Bacteria</taxon>
        <taxon>Pseudomonadati</taxon>
        <taxon>Bacteroidota</taxon>
        <taxon>Flavobacteriia</taxon>
        <taxon>Flavobacteriales</taxon>
        <taxon>Crocinitomicaceae</taxon>
        <taxon>Brumimicrobium</taxon>
    </lineage>
</organism>
<accession>A0A2I0R1W4</accession>
<protein>
    <recommendedName>
        <fullName evidence="3">Type IX secretion system membrane protein PorP/SprF</fullName>
    </recommendedName>
</protein>
<evidence type="ECO:0000313" key="2">
    <source>
        <dbReference type="Proteomes" id="UP000236654"/>
    </source>
</evidence>
<proteinExistence type="predicted"/>
<evidence type="ECO:0000313" key="1">
    <source>
        <dbReference type="EMBL" id="PKR80390.1"/>
    </source>
</evidence>
<comment type="caution">
    <text evidence="1">The sequence shown here is derived from an EMBL/GenBank/DDBJ whole genome shotgun (WGS) entry which is preliminary data.</text>
</comment>
<evidence type="ECO:0008006" key="3">
    <source>
        <dbReference type="Google" id="ProtNLM"/>
    </source>
</evidence>
<gene>
    <name evidence="1" type="ORF">CW751_09970</name>
</gene>
<reference evidence="1 2" key="1">
    <citation type="submission" date="2017-12" db="EMBL/GenBank/DDBJ databases">
        <title>The draft genome sequence of Brumimicrobium saltpan LHR20.</title>
        <authorList>
            <person name="Do Z.-J."/>
            <person name="Luo H.-R."/>
        </authorList>
    </citation>
    <scope>NUCLEOTIDE SEQUENCE [LARGE SCALE GENOMIC DNA]</scope>
    <source>
        <strain evidence="1 2">LHR20</strain>
    </source>
</reference>
<name>A0A2I0R1W4_9FLAO</name>
<dbReference type="NCBIfam" id="TIGR03519">
    <property type="entry name" value="T9SS_PorP_fam"/>
    <property type="match status" value="1"/>
</dbReference>
<dbReference type="Proteomes" id="UP000236654">
    <property type="component" value="Unassembled WGS sequence"/>
</dbReference>
<dbReference type="OrthoDB" id="1114455at2"/>
<dbReference type="AlphaFoldDB" id="A0A2I0R1W4"/>
<dbReference type="EMBL" id="PJNI01000010">
    <property type="protein sequence ID" value="PKR80390.1"/>
    <property type="molecule type" value="Genomic_DNA"/>
</dbReference>